<dbReference type="STRING" id="1159556.A0A063CC13"/>
<organism evidence="2 3">
    <name type="scientific">Ustilaginoidea virens</name>
    <name type="common">Rice false smut fungus</name>
    <name type="synonym">Villosiclava virens</name>
    <dbReference type="NCBI Taxonomy" id="1159556"/>
    <lineage>
        <taxon>Eukaryota</taxon>
        <taxon>Fungi</taxon>
        <taxon>Dikarya</taxon>
        <taxon>Ascomycota</taxon>
        <taxon>Pezizomycotina</taxon>
        <taxon>Sordariomycetes</taxon>
        <taxon>Hypocreomycetidae</taxon>
        <taxon>Hypocreales</taxon>
        <taxon>Clavicipitaceae</taxon>
        <taxon>Ustilaginoidea</taxon>
    </lineage>
</organism>
<feature type="compositionally biased region" description="Basic and acidic residues" evidence="1">
    <location>
        <begin position="263"/>
        <end position="275"/>
    </location>
</feature>
<accession>A0A063CC13</accession>
<dbReference type="AlphaFoldDB" id="A0A063CC13"/>
<name>A0A063CC13_USTVR</name>
<proteinExistence type="predicted"/>
<gene>
    <name evidence="2" type="ORF">UVI_02016720</name>
</gene>
<dbReference type="Proteomes" id="UP000054053">
    <property type="component" value="Unassembled WGS sequence"/>
</dbReference>
<feature type="region of interest" description="Disordered" evidence="1">
    <location>
        <begin position="228"/>
        <end position="283"/>
    </location>
</feature>
<evidence type="ECO:0000313" key="3">
    <source>
        <dbReference type="Proteomes" id="UP000054053"/>
    </source>
</evidence>
<evidence type="ECO:0000313" key="2">
    <source>
        <dbReference type="EMBL" id="GAO16283.1"/>
    </source>
</evidence>
<dbReference type="PANTHER" id="PTHR21521">
    <property type="entry name" value="AMUN, ISOFORM A"/>
    <property type="match status" value="1"/>
</dbReference>
<feature type="compositionally biased region" description="Basic and acidic residues" evidence="1">
    <location>
        <begin position="228"/>
        <end position="241"/>
    </location>
</feature>
<comment type="caution">
    <text evidence="2">The sequence shown here is derived from an EMBL/GenBank/DDBJ whole genome shotgun (WGS) entry which is preliminary data.</text>
</comment>
<protein>
    <submittedName>
        <fullName evidence="2">Uncharacterized protein</fullName>
    </submittedName>
</protein>
<evidence type="ECO:0000256" key="1">
    <source>
        <dbReference type="SAM" id="MobiDB-lite"/>
    </source>
</evidence>
<dbReference type="HOGENOM" id="CLU_048127_1_1_1"/>
<dbReference type="EMBL" id="BBTG02000006">
    <property type="protein sequence ID" value="GAO16283.1"/>
    <property type="molecule type" value="Genomic_DNA"/>
</dbReference>
<dbReference type="PANTHER" id="PTHR21521:SF0">
    <property type="entry name" value="AMUN, ISOFORM A"/>
    <property type="match status" value="1"/>
</dbReference>
<reference evidence="3" key="1">
    <citation type="journal article" date="2016" name="Genome Announc.">
        <title>Genome sequence of Ustilaginoidea virens IPU010, a rice pathogenic fungus causing false smut.</title>
        <authorList>
            <person name="Kumagai T."/>
            <person name="Ishii T."/>
            <person name="Terai G."/>
            <person name="Umemura M."/>
            <person name="Machida M."/>
            <person name="Asai K."/>
        </authorList>
    </citation>
    <scope>NUCLEOTIDE SEQUENCE [LARGE SCALE GENOMIC DNA]</scope>
    <source>
        <strain evidence="3">IPU010</strain>
    </source>
</reference>
<sequence>MQAILPDAITEDEFHRLLSQYPSVVQDSGTGNQLFPLVPPCPNPSDSVAAKPGQPSLQALDQLRYVDFPQTFHPQRGTTMDQGHVEKLVEWKLRHGKFRPSLTKLIASNDPVVTKSTIAAAVAAYRHAGTPQAVGPAVGQLTRLKGVGPATASLLLSVHDPRVIFFSDEAYWWLCCGGQRRAIRYNASEYADLCSRATVLADRLGVVDMAQVEKVAYVLLRRSKDPGKGAVETARRGKRAGEVAAGDAARSGDAKGTRAGKRKTVDAGEGREAGLRRSKRQKG</sequence>